<keyword evidence="7" id="KW-0282">Flagellum</keyword>
<dbReference type="EMBL" id="CP016179">
    <property type="protein sequence ID" value="ANO35296.1"/>
    <property type="molecule type" value="Genomic_DNA"/>
</dbReference>
<dbReference type="GO" id="GO:0005576">
    <property type="term" value="C:extracellular region"/>
    <property type="evidence" value="ECO:0007669"/>
    <property type="project" value="UniProtKB-SubCell"/>
</dbReference>
<protein>
    <submittedName>
        <fullName evidence="7">Flagellar hook-associated protein 3</fullName>
    </submittedName>
</protein>
<dbReference type="PANTHER" id="PTHR42792">
    <property type="entry name" value="FLAGELLIN"/>
    <property type="match status" value="1"/>
</dbReference>
<keyword evidence="7" id="KW-0966">Cell projection</keyword>
<sequence>MRVTDSQFMYTTQHALMRQNIKLNQVYEQITTGKRINHISDDSVGWNQIQRLNRSLAMNEAYKTTIGRVETEYMRYETVVKQQEEIAQQINELIIQGRNGALDAESREGLVIELEGLKEEMISLLNTQVDGRYIFSGTDEGSAAISDVPPYNLLGNDDRRQVQVSETKIINGNFVASEVLGTSDILNQLDAVIGEFKNPTADFEQITGDGLDAAIDFHHSVLSTLTKIGATGNTLDRLLEASEDMGVFTENMRDGLESLNMADAATRLNQTELMLQATQATYMKLVSNSLFNYI</sequence>
<dbReference type="Proteomes" id="UP000092018">
    <property type="component" value="Plasmid unnamed1"/>
</dbReference>
<dbReference type="InterPro" id="IPR001492">
    <property type="entry name" value="Flagellin"/>
</dbReference>
<dbReference type="SUPFAM" id="SSF64518">
    <property type="entry name" value="Phase 1 flagellin"/>
    <property type="match status" value="1"/>
</dbReference>
<dbReference type="InterPro" id="IPR001029">
    <property type="entry name" value="Flagellin_N"/>
</dbReference>
<evidence type="ECO:0000259" key="6">
    <source>
        <dbReference type="Pfam" id="PF00669"/>
    </source>
</evidence>
<dbReference type="GO" id="GO:0071973">
    <property type="term" value="P:bacterial-type flagellum-dependent cell motility"/>
    <property type="evidence" value="ECO:0007669"/>
    <property type="project" value="InterPro"/>
</dbReference>
<accession>A0AAN0XZ99</accession>
<evidence type="ECO:0000256" key="4">
    <source>
        <dbReference type="ARBA" id="ARBA00022525"/>
    </source>
</evidence>
<organism evidence="7 8">
    <name type="scientific">Vibrio breoganii</name>
    <dbReference type="NCBI Taxonomy" id="553239"/>
    <lineage>
        <taxon>Bacteria</taxon>
        <taxon>Pseudomonadati</taxon>
        <taxon>Pseudomonadota</taxon>
        <taxon>Gammaproteobacteria</taxon>
        <taxon>Vibrionales</taxon>
        <taxon>Vibrionaceae</taxon>
        <taxon>Vibrio</taxon>
    </lineage>
</organism>
<comment type="subcellular location">
    <subcellularLocation>
        <location evidence="1">Bacterial flagellum</location>
    </subcellularLocation>
    <subcellularLocation>
        <location evidence="2">Secreted</location>
    </subcellularLocation>
</comment>
<dbReference type="NCBIfam" id="TIGR02550">
    <property type="entry name" value="flagell_flgL"/>
    <property type="match status" value="1"/>
</dbReference>
<feature type="domain" description="Flagellin N-terminal" evidence="6">
    <location>
        <begin position="12"/>
        <end position="138"/>
    </location>
</feature>
<dbReference type="GO" id="GO:0009424">
    <property type="term" value="C:bacterial-type flagellum hook"/>
    <property type="evidence" value="ECO:0007669"/>
    <property type="project" value="InterPro"/>
</dbReference>
<dbReference type="AlphaFoldDB" id="A0AAN0XZ99"/>
<dbReference type="RefSeq" id="WP_065211058.1">
    <property type="nucleotide sequence ID" value="NZ_CP016179.1"/>
</dbReference>
<evidence type="ECO:0000256" key="1">
    <source>
        <dbReference type="ARBA" id="ARBA00004365"/>
    </source>
</evidence>
<geneLocation type="plasmid" evidence="7 8">
    <name>unnamed1</name>
</geneLocation>
<evidence type="ECO:0000256" key="3">
    <source>
        <dbReference type="ARBA" id="ARBA00005709"/>
    </source>
</evidence>
<keyword evidence="7" id="KW-0614">Plasmid</keyword>
<keyword evidence="4" id="KW-0964">Secreted</keyword>
<dbReference type="InterPro" id="IPR013384">
    <property type="entry name" value="Flagell_FlgL"/>
</dbReference>
<dbReference type="GO" id="GO:0005198">
    <property type="term" value="F:structural molecule activity"/>
    <property type="evidence" value="ECO:0007669"/>
    <property type="project" value="InterPro"/>
</dbReference>
<evidence type="ECO:0000313" key="8">
    <source>
        <dbReference type="Proteomes" id="UP000092018"/>
    </source>
</evidence>
<evidence type="ECO:0000256" key="2">
    <source>
        <dbReference type="ARBA" id="ARBA00004613"/>
    </source>
</evidence>
<dbReference type="PANTHER" id="PTHR42792:SF1">
    <property type="entry name" value="FLAGELLAR HOOK-ASSOCIATED PROTEIN 3"/>
    <property type="match status" value="1"/>
</dbReference>
<keyword evidence="7" id="KW-0969">Cilium</keyword>
<gene>
    <name evidence="7" type="ORF">A6E01_18965</name>
</gene>
<name>A0AAN0XZ99_9VIBR</name>
<proteinExistence type="inferred from homology"/>
<comment type="similarity">
    <text evidence="3">Belongs to the bacterial flagellin family.</text>
</comment>
<evidence type="ECO:0000313" key="7">
    <source>
        <dbReference type="EMBL" id="ANO35296.1"/>
    </source>
</evidence>
<evidence type="ECO:0000256" key="5">
    <source>
        <dbReference type="ARBA" id="ARBA00023143"/>
    </source>
</evidence>
<keyword evidence="5" id="KW-0975">Bacterial flagellum</keyword>
<dbReference type="KEGG" id="vbr:A6E01_18965"/>
<dbReference type="Pfam" id="PF00669">
    <property type="entry name" value="Flagellin_N"/>
    <property type="match status" value="1"/>
</dbReference>
<dbReference type="Gene3D" id="1.20.1330.10">
    <property type="entry name" value="f41 fragment of flagellin, N-terminal domain"/>
    <property type="match status" value="1"/>
</dbReference>
<reference evidence="7 8" key="1">
    <citation type="submission" date="2016-06" db="EMBL/GenBank/DDBJ databases">
        <title>Adaptive Radiation by Waves of Gene Transfer Leads to Fine-Scale Resource Partitioning in Marine Microbes.</title>
        <authorList>
            <person name="Hehemann J.-H."/>
            <person name="Arevalo P."/>
            <person name="Datta M.S."/>
            <person name="Yu X."/>
            <person name="Corzett C."/>
            <person name="Henschel A."/>
            <person name="Preheim S.P."/>
            <person name="Timberlake S."/>
            <person name="Alm E.J."/>
            <person name="Polz M.F."/>
        </authorList>
    </citation>
    <scope>NUCLEOTIDE SEQUENCE [LARGE SCALE GENOMIC DNA]</scope>
    <source>
        <strain evidence="7 8">FF50</strain>
        <plasmid evidence="7 8">unnamed1</plasmid>
    </source>
</reference>